<protein>
    <submittedName>
        <fullName evidence="2">Uncharacterized protein</fullName>
    </submittedName>
</protein>
<feature type="transmembrane region" description="Helical" evidence="1">
    <location>
        <begin position="9"/>
        <end position="27"/>
    </location>
</feature>
<keyword evidence="1" id="KW-0472">Membrane</keyword>
<gene>
    <name evidence="2" type="ORF">Poly41_11810</name>
</gene>
<sequence length="186" mass="20448">MTMISEQPLMVSLMLGLIGAALLFGWLQTGKRLPGIAGVVLLLLIPVAWIAASLLVTDREQIETILFEVAAAVEAGEYEKTYQYIGDPDAEQQARQELPLYTFKSAKINSIRGIDIIDGSSPTEADVDLTVKADVSNKSGSIRDLRVVRRLILRMQKNTGGVWKVVQYQHLPMLGGPDQFSNNVVH</sequence>
<keyword evidence="3" id="KW-1185">Reference proteome</keyword>
<keyword evidence="1" id="KW-0812">Transmembrane</keyword>
<name>A0A5C6E1W0_9BACT</name>
<feature type="transmembrane region" description="Helical" evidence="1">
    <location>
        <begin position="33"/>
        <end position="56"/>
    </location>
</feature>
<dbReference type="RefSeq" id="WP_146524858.1">
    <property type="nucleotide sequence ID" value="NZ_SJPV01000001.1"/>
</dbReference>
<dbReference type="OrthoDB" id="281279at2"/>
<proteinExistence type="predicted"/>
<comment type="caution">
    <text evidence="2">The sequence shown here is derived from an EMBL/GenBank/DDBJ whole genome shotgun (WGS) entry which is preliminary data.</text>
</comment>
<evidence type="ECO:0000256" key="1">
    <source>
        <dbReference type="SAM" id="Phobius"/>
    </source>
</evidence>
<evidence type="ECO:0000313" key="2">
    <source>
        <dbReference type="EMBL" id="TWU42880.1"/>
    </source>
</evidence>
<reference evidence="2 3" key="1">
    <citation type="submission" date="2019-02" db="EMBL/GenBank/DDBJ databases">
        <title>Deep-cultivation of Planctomycetes and their phenomic and genomic characterization uncovers novel biology.</title>
        <authorList>
            <person name="Wiegand S."/>
            <person name="Jogler M."/>
            <person name="Boedeker C."/>
            <person name="Pinto D."/>
            <person name="Vollmers J."/>
            <person name="Rivas-Marin E."/>
            <person name="Kohn T."/>
            <person name="Peeters S.H."/>
            <person name="Heuer A."/>
            <person name="Rast P."/>
            <person name="Oberbeckmann S."/>
            <person name="Bunk B."/>
            <person name="Jeske O."/>
            <person name="Meyerdierks A."/>
            <person name="Storesund J.E."/>
            <person name="Kallscheuer N."/>
            <person name="Luecker S."/>
            <person name="Lage O.M."/>
            <person name="Pohl T."/>
            <person name="Merkel B.J."/>
            <person name="Hornburger P."/>
            <person name="Mueller R.-W."/>
            <person name="Bruemmer F."/>
            <person name="Labrenz M."/>
            <person name="Spormann A.M."/>
            <person name="Op Den Camp H."/>
            <person name="Overmann J."/>
            <person name="Amann R."/>
            <person name="Jetten M.S.M."/>
            <person name="Mascher T."/>
            <person name="Medema M.H."/>
            <person name="Devos D.P."/>
            <person name="Kaster A.-K."/>
            <person name="Ovreas L."/>
            <person name="Rohde M."/>
            <person name="Galperin M.Y."/>
            <person name="Jogler C."/>
        </authorList>
    </citation>
    <scope>NUCLEOTIDE SEQUENCE [LARGE SCALE GENOMIC DNA]</scope>
    <source>
        <strain evidence="2 3">Poly41</strain>
    </source>
</reference>
<dbReference type="EMBL" id="SJPV01000001">
    <property type="protein sequence ID" value="TWU42880.1"/>
    <property type="molecule type" value="Genomic_DNA"/>
</dbReference>
<organism evidence="2 3">
    <name type="scientific">Novipirellula artificiosorum</name>
    <dbReference type="NCBI Taxonomy" id="2528016"/>
    <lineage>
        <taxon>Bacteria</taxon>
        <taxon>Pseudomonadati</taxon>
        <taxon>Planctomycetota</taxon>
        <taxon>Planctomycetia</taxon>
        <taxon>Pirellulales</taxon>
        <taxon>Pirellulaceae</taxon>
        <taxon>Novipirellula</taxon>
    </lineage>
</organism>
<evidence type="ECO:0000313" key="3">
    <source>
        <dbReference type="Proteomes" id="UP000319143"/>
    </source>
</evidence>
<keyword evidence="1" id="KW-1133">Transmembrane helix</keyword>
<dbReference type="AlphaFoldDB" id="A0A5C6E1W0"/>
<accession>A0A5C6E1W0</accession>
<dbReference type="Proteomes" id="UP000319143">
    <property type="component" value="Unassembled WGS sequence"/>
</dbReference>